<name>A0A0U5EQ16_9BACT</name>
<dbReference type="PATRIC" id="fig|389348.3.peg.448"/>
<organism evidence="2 3">
    <name type="scientific">Candidatus Protochlamydia naegleriophila</name>
    <dbReference type="NCBI Taxonomy" id="389348"/>
    <lineage>
        <taxon>Bacteria</taxon>
        <taxon>Pseudomonadati</taxon>
        <taxon>Chlamydiota</taxon>
        <taxon>Chlamydiia</taxon>
        <taxon>Parachlamydiales</taxon>
        <taxon>Parachlamydiaceae</taxon>
        <taxon>Candidatus Protochlamydia</taxon>
    </lineage>
</organism>
<protein>
    <submittedName>
        <fullName evidence="2">Uncharacterized protein</fullName>
    </submittedName>
</protein>
<keyword evidence="3" id="KW-1185">Reference proteome</keyword>
<dbReference type="AlphaFoldDB" id="A0A0U5EQ16"/>
<dbReference type="EMBL" id="LN879502">
    <property type="protein sequence ID" value="CUI16033.1"/>
    <property type="molecule type" value="Genomic_DNA"/>
</dbReference>
<accession>A0A0U5EQ16</accession>
<evidence type="ECO:0000313" key="3">
    <source>
        <dbReference type="Proteomes" id="UP000069902"/>
    </source>
</evidence>
<dbReference type="RefSeq" id="WP_032125017.1">
    <property type="nucleotide sequence ID" value="NZ_LN879502.1"/>
</dbReference>
<reference evidence="3" key="1">
    <citation type="submission" date="2015-09" db="EMBL/GenBank/DDBJ databases">
        <authorList>
            <person name="Bertelli C."/>
        </authorList>
    </citation>
    <scope>NUCLEOTIDE SEQUENCE [LARGE SCALE GENOMIC DNA]</scope>
    <source>
        <strain evidence="3">KNic</strain>
    </source>
</reference>
<dbReference type="STRING" id="389348.PNK_0401"/>
<gene>
    <name evidence="2" type="ORF">PNK_0401</name>
</gene>
<feature type="region of interest" description="Disordered" evidence="1">
    <location>
        <begin position="1"/>
        <end position="41"/>
    </location>
</feature>
<feature type="compositionally biased region" description="Low complexity" evidence="1">
    <location>
        <begin position="27"/>
        <end position="38"/>
    </location>
</feature>
<sequence length="90" mass="9713">MSDNVSPIAGQQVATTGVDEQVQSNPTGASGSGLTASSEVKSLEEFKKRAPEVYDKMMMGIATEICNKMKASQERLKQMWRDASDRAKGS</sequence>
<dbReference type="InParanoid" id="A0A0U5EQ16"/>
<dbReference type="Proteomes" id="UP000069902">
    <property type="component" value="Chromosome cPNK"/>
</dbReference>
<evidence type="ECO:0000256" key="1">
    <source>
        <dbReference type="SAM" id="MobiDB-lite"/>
    </source>
</evidence>
<proteinExistence type="predicted"/>
<dbReference type="KEGG" id="pnl:PNK_0401"/>
<evidence type="ECO:0000313" key="2">
    <source>
        <dbReference type="EMBL" id="CUI16033.1"/>
    </source>
</evidence>